<dbReference type="AlphaFoldDB" id="A0A0E9RE25"/>
<evidence type="ECO:0000313" key="1">
    <source>
        <dbReference type="EMBL" id="JAH26593.1"/>
    </source>
</evidence>
<protein>
    <submittedName>
        <fullName evidence="1">Uncharacterized protein</fullName>
    </submittedName>
</protein>
<reference evidence="1" key="1">
    <citation type="submission" date="2014-11" db="EMBL/GenBank/DDBJ databases">
        <authorList>
            <person name="Amaro Gonzalez C."/>
        </authorList>
    </citation>
    <scope>NUCLEOTIDE SEQUENCE</scope>
</reference>
<dbReference type="EMBL" id="GBXM01081984">
    <property type="protein sequence ID" value="JAH26593.1"/>
    <property type="molecule type" value="Transcribed_RNA"/>
</dbReference>
<accession>A0A0E9RE25</accession>
<organism evidence="1">
    <name type="scientific">Anguilla anguilla</name>
    <name type="common">European freshwater eel</name>
    <name type="synonym">Muraena anguilla</name>
    <dbReference type="NCBI Taxonomy" id="7936"/>
    <lineage>
        <taxon>Eukaryota</taxon>
        <taxon>Metazoa</taxon>
        <taxon>Chordata</taxon>
        <taxon>Craniata</taxon>
        <taxon>Vertebrata</taxon>
        <taxon>Euteleostomi</taxon>
        <taxon>Actinopterygii</taxon>
        <taxon>Neopterygii</taxon>
        <taxon>Teleostei</taxon>
        <taxon>Anguilliformes</taxon>
        <taxon>Anguillidae</taxon>
        <taxon>Anguilla</taxon>
    </lineage>
</organism>
<proteinExistence type="predicted"/>
<reference evidence="1" key="2">
    <citation type="journal article" date="2015" name="Fish Shellfish Immunol.">
        <title>Early steps in the European eel (Anguilla anguilla)-Vibrio vulnificus interaction in the gills: Role of the RtxA13 toxin.</title>
        <authorList>
            <person name="Callol A."/>
            <person name="Pajuelo D."/>
            <person name="Ebbesson L."/>
            <person name="Teles M."/>
            <person name="MacKenzie S."/>
            <person name="Amaro C."/>
        </authorList>
    </citation>
    <scope>NUCLEOTIDE SEQUENCE</scope>
</reference>
<name>A0A0E9RE25_ANGAN</name>
<sequence>MRQSGASGDQLANQMPGTIRWLGPGICPECHGICNDIRTLA</sequence>